<evidence type="ECO:0000313" key="2">
    <source>
        <dbReference type="Proteomes" id="UP000254168"/>
    </source>
</evidence>
<dbReference type="Proteomes" id="UP000254168">
    <property type="component" value="Unassembled WGS sequence"/>
</dbReference>
<reference evidence="1 2" key="1">
    <citation type="submission" date="2018-06" db="EMBL/GenBank/DDBJ databases">
        <authorList>
            <person name="Pothier F. J."/>
        </authorList>
    </citation>
    <scope>NUCLEOTIDE SEQUENCE [LARGE SCALE GENOMIC DNA]</scope>
    <source>
        <strain evidence="1 2">CPBF 424</strain>
    </source>
</reference>
<gene>
    <name evidence="1" type="ORF">CPBF424_34680</name>
</gene>
<sequence>MRGSTRPVRHVCLRITQFDIALMIGMARVYLLTCLPSVDANVAASMTHAYDPHH</sequence>
<dbReference type="EMBL" id="UIHB01000006">
    <property type="protein sequence ID" value="SUZ29623.1"/>
    <property type="molecule type" value="Genomic_DNA"/>
</dbReference>
<proteinExistence type="predicted"/>
<accession>A0AA46HBR8</accession>
<comment type="caution">
    <text evidence="1">The sequence shown here is derived from an EMBL/GenBank/DDBJ whole genome shotgun (WGS) entry which is preliminary data.</text>
</comment>
<organism evidence="1 2">
    <name type="scientific">Xanthomonas euroxanthea</name>
    <dbReference type="NCBI Taxonomy" id="2259622"/>
    <lineage>
        <taxon>Bacteria</taxon>
        <taxon>Pseudomonadati</taxon>
        <taxon>Pseudomonadota</taxon>
        <taxon>Gammaproteobacteria</taxon>
        <taxon>Lysobacterales</taxon>
        <taxon>Lysobacteraceae</taxon>
        <taxon>Xanthomonas</taxon>
    </lineage>
</organism>
<protein>
    <submittedName>
        <fullName evidence="1">Uncharacterized protein</fullName>
    </submittedName>
</protein>
<name>A0AA46HBR8_9XANT</name>
<keyword evidence="2" id="KW-1185">Reference proteome</keyword>
<evidence type="ECO:0000313" key="1">
    <source>
        <dbReference type="EMBL" id="SUZ29623.1"/>
    </source>
</evidence>
<dbReference type="AlphaFoldDB" id="A0AA46HBR8"/>